<dbReference type="Pfam" id="PF25917">
    <property type="entry name" value="BSH_RND"/>
    <property type="match status" value="1"/>
</dbReference>
<evidence type="ECO:0000313" key="8">
    <source>
        <dbReference type="EMBL" id="MEK9500476.1"/>
    </source>
</evidence>
<comment type="caution">
    <text evidence="8">The sequence shown here is derived from an EMBL/GenBank/DDBJ whole genome shotgun (WGS) entry which is preliminary data.</text>
</comment>
<evidence type="ECO:0000259" key="7">
    <source>
        <dbReference type="Pfam" id="PF25967"/>
    </source>
</evidence>
<evidence type="ECO:0000256" key="1">
    <source>
        <dbReference type="ARBA" id="ARBA00004196"/>
    </source>
</evidence>
<organism evidence="8 9">
    <name type="scientific">Gaopeijia maritima</name>
    <dbReference type="NCBI Taxonomy" id="3119007"/>
    <lineage>
        <taxon>Bacteria</taxon>
        <taxon>Pseudomonadati</taxon>
        <taxon>Gemmatimonadota</taxon>
        <taxon>Longimicrobiia</taxon>
        <taxon>Gaopeijiales</taxon>
        <taxon>Gaopeijiaceae</taxon>
        <taxon>Gaopeijia</taxon>
    </lineage>
</organism>
<evidence type="ECO:0000259" key="6">
    <source>
        <dbReference type="Pfam" id="PF25954"/>
    </source>
</evidence>
<dbReference type="Gene3D" id="2.40.420.20">
    <property type="match status" value="1"/>
</dbReference>
<dbReference type="Proteomes" id="UP001484239">
    <property type="component" value="Unassembled WGS sequence"/>
</dbReference>
<dbReference type="PROSITE" id="PS51257">
    <property type="entry name" value="PROKAR_LIPOPROTEIN"/>
    <property type="match status" value="1"/>
</dbReference>
<dbReference type="Pfam" id="PF25967">
    <property type="entry name" value="RND-MFP_C"/>
    <property type="match status" value="1"/>
</dbReference>
<keyword evidence="3" id="KW-0813">Transport</keyword>
<evidence type="ECO:0000256" key="3">
    <source>
        <dbReference type="ARBA" id="ARBA00022448"/>
    </source>
</evidence>
<comment type="subcellular location">
    <subcellularLocation>
        <location evidence="1">Cell envelope</location>
    </subcellularLocation>
</comment>
<feature type="chain" id="PRO_5046750400" evidence="4">
    <location>
        <begin position="32"/>
        <end position="367"/>
    </location>
</feature>
<evidence type="ECO:0000313" key="9">
    <source>
        <dbReference type="Proteomes" id="UP001484239"/>
    </source>
</evidence>
<dbReference type="Pfam" id="PF25954">
    <property type="entry name" value="Beta-barrel_RND_2"/>
    <property type="match status" value="1"/>
</dbReference>
<keyword evidence="9" id="KW-1185">Reference proteome</keyword>
<keyword evidence="4" id="KW-0732">Signal</keyword>
<feature type="domain" description="Multidrug resistance protein MdtA-like C-terminal permuted SH3" evidence="7">
    <location>
        <begin position="289"/>
        <end position="351"/>
    </location>
</feature>
<protein>
    <submittedName>
        <fullName evidence="8">Efflux RND transporter periplasmic adaptor subunit</fullName>
    </submittedName>
</protein>
<evidence type="ECO:0000256" key="2">
    <source>
        <dbReference type="ARBA" id="ARBA00009477"/>
    </source>
</evidence>
<dbReference type="SUPFAM" id="SSF111369">
    <property type="entry name" value="HlyD-like secretion proteins"/>
    <property type="match status" value="1"/>
</dbReference>
<dbReference type="PANTHER" id="PTHR30469:SF15">
    <property type="entry name" value="HLYD FAMILY OF SECRETION PROTEINS"/>
    <property type="match status" value="1"/>
</dbReference>
<sequence>MTTKIDTRALRAFLTFAGLLAVAACGGDAQADGAEEADGAPTEGFTRIINVETVEVARTTFTERIRLTGTVEANRDVIVSAEESGTITEILIDKGARVAAGDSILRIDDRLLRSQVEEARARAALAAETWERRKRLWEEDQVGSELAYLESKYAAEQATAALASLERRLERTVVVAPIEGVLDDRMVELGALVSPGTAVARIIDLDPVKIVGGVPERYAPDVRRGADAVVGFDVLPDRSMAASVRYVGSAVDTRSRTFPIEIEVPNPGGVIKPEMVANIQVVRRTVEEALVVDQDAVVRKEDGYAVYVVEGTGDSAVARMRSVELGASQNNMVVIESGLEAGDRLVTVGQQQVADGDRVRIVTGGEG</sequence>
<accession>A0ABU9E6U9</accession>
<dbReference type="PANTHER" id="PTHR30469">
    <property type="entry name" value="MULTIDRUG RESISTANCE PROTEIN MDTA"/>
    <property type="match status" value="1"/>
</dbReference>
<dbReference type="Gene3D" id="1.10.287.470">
    <property type="entry name" value="Helix hairpin bin"/>
    <property type="match status" value="1"/>
</dbReference>
<evidence type="ECO:0000259" key="5">
    <source>
        <dbReference type="Pfam" id="PF25917"/>
    </source>
</evidence>
<reference evidence="8 9" key="1">
    <citation type="submission" date="2024-02" db="EMBL/GenBank/DDBJ databases">
        <title>A novel Gemmatimonadota bacterium.</title>
        <authorList>
            <person name="Du Z.-J."/>
            <person name="Ye Y.-Q."/>
        </authorList>
    </citation>
    <scope>NUCLEOTIDE SEQUENCE [LARGE SCALE GENOMIC DNA]</scope>
    <source>
        <strain evidence="8 9">DH-20</strain>
    </source>
</reference>
<comment type="similarity">
    <text evidence="2">Belongs to the membrane fusion protein (MFP) (TC 8.A.1) family.</text>
</comment>
<dbReference type="InterPro" id="IPR006143">
    <property type="entry name" value="RND_pump_MFP"/>
</dbReference>
<proteinExistence type="inferred from homology"/>
<evidence type="ECO:0000256" key="4">
    <source>
        <dbReference type="SAM" id="SignalP"/>
    </source>
</evidence>
<dbReference type="NCBIfam" id="TIGR01730">
    <property type="entry name" value="RND_mfp"/>
    <property type="match status" value="1"/>
</dbReference>
<dbReference type="RefSeq" id="WP_405284706.1">
    <property type="nucleotide sequence ID" value="NZ_CP144380.1"/>
</dbReference>
<dbReference type="Gene3D" id="2.40.50.100">
    <property type="match status" value="1"/>
</dbReference>
<dbReference type="InterPro" id="IPR058625">
    <property type="entry name" value="MdtA-like_BSH"/>
</dbReference>
<dbReference type="InterPro" id="IPR058792">
    <property type="entry name" value="Beta-barrel_RND_2"/>
</dbReference>
<dbReference type="InterPro" id="IPR058627">
    <property type="entry name" value="MdtA-like_C"/>
</dbReference>
<feature type="signal peptide" evidence="4">
    <location>
        <begin position="1"/>
        <end position="31"/>
    </location>
</feature>
<feature type="domain" description="CusB-like beta-barrel" evidence="6">
    <location>
        <begin position="213"/>
        <end position="282"/>
    </location>
</feature>
<dbReference type="EMBL" id="JBBHLI010000002">
    <property type="protein sequence ID" value="MEK9500476.1"/>
    <property type="molecule type" value="Genomic_DNA"/>
</dbReference>
<feature type="domain" description="Multidrug resistance protein MdtA-like barrel-sandwich hybrid" evidence="5">
    <location>
        <begin position="77"/>
        <end position="203"/>
    </location>
</feature>
<gene>
    <name evidence="8" type="ORF">WI372_05765</name>
</gene>
<dbReference type="Gene3D" id="2.40.30.170">
    <property type="match status" value="1"/>
</dbReference>
<name>A0ABU9E6U9_9BACT</name>